<gene>
    <name evidence="2" type="ORF">CLW00_104290</name>
</gene>
<feature type="transmembrane region" description="Helical" evidence="1">
    <location>
        <begin position="39"/>
        <end position="58"/>
    </location>
</feature>
<accession>A0A2T0WPK9</accession>
<dbReference type="OrthoDB" id="840265at2"/>
<dbReference type="AlphaFoldDB" id="A0A2T0WPK9"/>
<dbReference type="EMBL" id="PVTR01000004">
    <property type="protein sequence ID" value="PRY88638.1"/>
    <property type="molecule type" value="Genomic_DNA"/>
</dbReference>
<evidence type="ECO:0000256" key="1">
    <source>
        <dbReference type="SAM" id="Phobius"/>
    </source>
</evidence>
<proteinExistence type="predicted"/>
<comment type="caution">
    <text evidence="2">The sequence shown here is derived from an EMBL/GenBank/DDBJ whole genome shotgun (WGS) entry which is preliminary data.</text>
</comment>
<dbReference type="Proteomes" id="UP000238157">
    <property type="component" value="Unassembled WGS sequence"/>
</dbReference>
<keyword evidence="1" id="KW-1133">Transmembrane helix</keyword>
<keyword evidence="1" id="KW-0812">Transmembrane</keyword>
<keyword evidence="3" id="KW-1185">Reference proteome</keyword>
<name>A0A2T0WPK9_9BACT</name>
<evidence type="ECO:0000313" key="3">
    <source>
        <dbReference type="Proteomes" id="UP000238157"/>
    </source>
</evidence>
<organism evidence="2 3">
    <name type="scientific">Mongoliibacter ruber</name>
    <dbReference type="NCBI Taxonomy" id="1750599"/>
    <lineage>
        <taxon>Bacteria</taxon>
        <taxon>Pseudomonadati</taxon>
        <taxon>Bacteroidota</taxon>
        <taxon>Cytophagia</taxon>
        <taxon>Cytophagales</taxon>
        <taxon>Cyclobacteriaceae</taxon>
        <taxon>Mongoliibacter</taxon>
    </lineage>
</organism>
<dbReference type="RefSeq" id="WP_106133354.1">
    <property type="nucleotide sequence ID" value="NZ_PVTR01000004.1"/>
</dbReference>
<protein>
    <submittedName>
        <fullName evidence="2">Uncharacterized protein</fullName>
    </submittedName>
</protein>
<keyword evidence="1" id="KW-0472">Membrane</keyword>
<evidence type="ECO:0000313" key="2">
    <source>
        <dbReference type="EMBL" id="PRY88638.1"/>
    </source>
</evidence>
<reference evidence="2 3" key="1">
    <citation type="submission" date="2018-03" db="EMBL/GenBank/DDBJ databases">
        <title>Genomic Encyclopedia of Archaeal and Bacterial Type Strains, Phase II (KMG-II): from individual species to whole genera.</title>
        <authorList>
            <person name="Goeker M."/>
        </authorList>
    </citation>
    <scope>NUCLEOTIDE SEQUENCE [LARGE SCALE GENOMIC DNA]</scope>
    <source>
        <strain evidence="2 3">DSM 27929</strain>
    </source>
</reference>
<sequence>MKNTTKLIFANMFALVAVITIFSISKALGIEMGLGSQALVPAILLLAVPQMGFIYLYFKSLTEEKKALASLK</sequence>